<dbReference type="AlphaFoldDB" id="A0ABD4PQ45"/>
<name>A0ABD4PQ45_CLOPF</name>
<evidence type="ECO:0000256" key="1">
    <source>
        <dbReference type="SAM" id="MobiDB-lite"/>
    </source>
</evidence>
<evidence type="ECO:0000313" key="3">
    <source>
        <dbReference type="Proteomes" id="UP000668358"/>
    </source>
</evidence>
<feature type="region of interest" description="Disordered" evidence="1">
    <location>
        <begin position="171"/>
        <end position="206"/>
    </location>
</feature>
<gene>
    <name evidence="2" type="ORF">JJB78_02070</name>
</gene>
<dbReference type="EMBL" id="JAENRE010000001">
    <property type="protein sequence ID" value="MBO3415309.1"/>
    <property type="molecule type" value="Genomic_DNA"/>
</dbReference>
<organism evidence="2 3">
    <name type="scientific">Clostridium perfringens</name>
    <dbReference type="NCBI Taxonomy" id="1502"/>
    <lineage>
        <taxon>Bacteria</taxon>
        <taxon>Bacillati</taxon>
        <taxon>Bacillota</taxon>
        <taxon>Clostridia</taxon>
        <taxon>Eubacteriales</taxon>
        <taxon>Clostridiaceae</taxon>
        <taxon>Clostridium</taxon>
    </lineage>
</organism>
<sequence length="304" mass="35130">MDVRIYKINTGITGRNFSSDKRSNFPIGGKNNSFYSIGNLMRGIEDFYLEGNLYFIDKEEDLEKFYNPLGDRWVAKKKYYISHPKKERENYLLEASKFHEYIVREQLEEIANYLHHELNINSLKIEVEEGNDFSSYTNIVLEEMNLNDDGKVELKEDKTLEIKWSGNDTRDYEANQGMKDANGLNKERDSNPLEESGEKSFLEESGEKSFKEDKARNILESGILNGKNEFLWIEDFEGLINKVQELKASNKRGEKESLEGNSLGKGEASYILEIDNSFGISEKIGKKIGVNPTWLKKCSFKITF</sequence>
<dbReference type="Proteomes" id="UP000668358">
    <property type="component" value="Unassembled WGS sequence"/>
</dbReference>
<dbReference type="RefSeq" id="WP_057231143.1">
    <property type="nucleotide sequence ID" value="NZ_CATNYE010000002.1"/>
</dbReference>
<proteinExistence type="predicted"/>
<protein>
    <submittedName>
        <fullName evidence="2">Uncharacterized protein</fullName>
    </submittedName>
</protein>
<comment type="caution">
    <text evidence="2">The sequence shown here is derived from an EMBL/GenBank/DDBJ whole genome shotgun (WGS) entry which is preliminary data.</text>
</comment>
<accession>A0ABD4PQ45</accession>
<reference evidence="2 3" key="1">
    <citation type="submission" date="2020-12" db="EMBL/GenBank/DDBJ databases">
        <title>Comparative genomics of Clostridium perfringens reveals patterns of host-associated phylogenetic clades and virulence factors.</title>
        <authorList>
            <person name="Smith A.H."/>
            <person name="Geier R."/>
        </authorList>
    </citation>
    <scope>NUCLEOTIDE SEQUENCE [LARGE SCALE GENOMIC DNA]</scope>
    <source>
        <strain evidence="2 3">CHD15829P</strain>
    </source>
</reference>
<feature type="compositionally biased region" description="Basic and acidic residues" evidence="1">
    <location>
        <begin position="185"/>
        <end position="206"/>
    </location>
</feature>
<evidence type="ECO:0000313" key="2">
    <source>
        <dbReference type="EMBL" id="MBO3415309.1"/>
    </source>
</evidence>